<reference evidence="8" key="1">
    <citation type="submission" date="2019-10" db="EMBL/GenBank/DDBJ databases">
        <title>Lactobacillus agilis SY111 Whole Genome Sequencing Project.</title>
        <authorList>
            <person name="Suzuki S."/>
            <person name="Endo A."/>
            <person name="Maeno S."/>
            <person name="Shiwa Y."/>
            <person name="Matsutani M."/>
            <person name="Kajikawa A."/>
        </authorList>
    </citation>
    <scope>NUCLEOTIDE SEQUENCE</scope>
    <source>
        <strain evidence="8">SY111</strain>
    </source>
</reference>
<comment type="catalytic activity">
    <reaction evidence="1">
        <text>Hydrolysis of terminal non-reducing alpha-L-rhamnose residues in alpha-L-rhamnosides.</text>
        <dbReference type="EC" id="3.2.1.40"/>
    </reaction>
</comment>
<gene>
    <name evidence="8" type="ORF">SY111_06890</name>
</gene>
<dbReference type="GO" id="GO:0005975">
    <property type="term" value="P:carbohydrate metabolic process"/>
    <property type="evidence" value="ECO:0007669"/>
    <property type="project" value="InterPro"/>
</dbReference>
<evidence type="ECO:0000259" key="5">
    <source>
        <dbReference type="Pfam" id="PF08531"/>
    </source>
</evidence>
<feature type="domain" description="Alpha-L-rhamnosidase six-hairpin glycosidase" evidence="6">
    <location>
        <begin position="339"/>
        <end position="696"/>
    </location>
</feature>
<evidence type="ECO:0000313" key="8">
    <source>
        <dbReference type="EMBL" id="GET08065.1"/>
    </source>
</evidence>
<dbReference type="Gene3D" id="2.60.420.10">
    <property type="entry name" value="Maltose phosphorylase, domain 3"/>
    <property type="match status" value="1"/>
</dbReference>
<name>A0A6F9XSB6_9LACO</name>
<dbReference type="InterPro" id="IPR035396">
    <property type="entry name" value="Bac_rhamnosid6H"/>
</dbReference>
<dbReference type="Pfam" id="PF17389">
    <property type="entry name" value="Bac_rhamnosid6H"/>
    <property type="match status" value="1"/>
</dbReference>
<dbReference type="Gene3D" id="1.50.10.10">
    <property type="match status" value="1"/>
</dbReference>
<evidence type="ECO:0000256" key="3">
    <source>
        <dbReference type="ARBA" id="ARBA00022801"/>
    </source>
</evidence>
<dbReference type="InterPro" id="IPR012341">
    <property type="entry name" value="6hp_glycosidase-like_sf"/>
</dbReference>
<dbReference type="InterPro" id="IPR013737">
    <property type="entry name" value="Bac_rhamnosid_N"/>
</dbReference>
<dbReference type="EMBL" id="BLAN01000053">
    <property type="protein sequence ID" value="GET08065.1"/>
    <property type="molecule type" value="Genomic_DNA"/>
</dbReference>
<feature type="domain" description="Alpha-L-rhamnosidase C-terminal" evidence="7">
    <location>
        <begin position="699"/>
        <end position="760"/>
    </location>
</feature>
<dbReference type="EC" id="3.2.1.40" evidence="2"/>
<dbReference type="SUPFAM" id="SSF48208">
    <property type="entry name" value="Six-hairpin glycosidases"/>
    <property type="match status" value="1"/>
</dbReference>
<feature type="domain" description="Alpha-L-rhamnosidase concanavalin-like" evidence="4">
    <location>
        <begin position="239"/>
        <end position="333"/>
    </location>
</feature>
<dbReference type="Pfam" id="PF05592">
    <property type="entry name" value="Bac_rhamnosid"/>
    <property type="match status" value="1"/>
</dbReference>
<dbReference type="GO" id="GO:0030596">
    <property type="term" value="F:alpha-L-rhamnosidase activity"/>
    <property type="evidence" value="ECO:0007669"/>
    <property type="project" value="UniProtKB-EC"/>
</dbReference>
<accession>A0A6F9XSB6</accession>
<proteinExistence type="predicted"/>
<keyword evidence="3" id="KW-0378">Hydrolase</keyword>
<feature type="domain" description="Bacterial alpha-L-rhamnosidase N-terminal" evidence="5">
    <location>
        <begin position="60"/>
        <end position="225"/>
    </location>
</feature>
<dbReference type="InterPro" id="IPR008928">
    <property type="entry name" value="6-hairpin_glycosidase_sf"/>
</dbReference>
<dbReference type="Proteomes" id="UP000494178">
    <property type="component" value="Unassembled WGS sequence"/>
</dbReference>
<dbReference type="InterPro" id="IPR008902">
    <property type="entry name" value="Rhamnosid_concanavalin"/>
</dbReference>
<dbReference type="Pfam" id="PF17390">
    <property type="entry name" value="Bac_rhamnosid_C"/>
    <property type="match status" value="1"/>
</dbReference>
<sequence length="776" mass="87614">MTRTWHAKWIQPQQSDNYEEPVLSLAEMFAGKLPAQLPVTQRLRPVQHLKKCFNLETKLLKKAQLFITAHGLYQAKFNGKNVTTALLTPEFTSYHHYLQYQEYDVTDLLEGENTLTILLADGWYAGRVSVNGGSNQFGNKLQLLAELVITYVDGTKQIVGSDESFVAKASYYDYSDLFIGECQDLRKKAENWLVNQDVKGCLPVEVVTGDFAKLHLQMGPQVQAKEKLVAKKIWREADGIIVDFGQVLVGVVELDVKLAFGQKITLEHSEALDENGKFFHNIMGRNKDQTDVFIGRGSRDKLRPTFTCHGFRYVKISGLTEMLSANEICAWVIASDLKTTGYLKTNNDLINKLINNIYWSQKGNMVSIPTDCPQRERMGWTGDMQVFAPTASFFMDSYDFIRRWLISVRAEQTKAGEILDFSPAPKDVFEPPSLTGSFSSAGWGDAIIMVPWTLYQRYGRREVLEENYQAMLKWHDYAVKSAKGDKADDRQYLWDTKFHYGDWMFPSYMIGVTAPGPMATAHATKDIFGTAFLAHSSKLLAQIADLLDDTSRRDELRAYFAKVKQAFNKYYFKKDKMTADFQGCYVIGLAFNLFDSSNKVAAIKRLTELIVANDYRLDTGFLSVPYLLDVLIDNGQDDLASKLLLQDQCPSWLYEVKQGATTIWESWAGIEPNGKVGSYSFNHYAFGCVGDFLVRRLAGLQVLTPGYEKFLVAPKTNLGISEFELSYESRFGTIKVSKAKTQLVVEVPQGTSALLKLAQVSEQPLELSAGKHVFKL</sequence>
<dbReference type="PANTHER" id="PTHR33307:SF6">
    <property type="entry name" value="ALPHA-RHAMNOSIDASE (EUROFUNG)-RELATED"/>
    <property type="match status" value="1"/>
</dbReference>
<dbReference type="PANTHER" id="PTHR33307">
    <property type="entry name" value="ALPHA-RHAMNOSIDASE (EUROFUNG)"/>
    <property type="match status" value="1"/>
</dbReference>
<comment type="caution">
    <text evidence="8">The sequence shown here is derived from an EMBL/GenBank/DDBJ whole genome shotgun (WGS) entry which is preliminary data.</text>
</comment>
<evidence type="ECO:0000259" key="7">
    <source>
        <dbReference type="Pfam" id="PF17390"/>
    </source>
</evidence>
<organism evidence="8">
    <name type="scientific">Ligilactobacillus agilis</name>
    <dbReference type="NCBI Taxonomy" id="1601"/>
    <lineage>
        <taxon>Bacteria</taxon>
        <taxon>Bacillati</taxon>
        <taxon>Bacillota</taxon>
        <taxon>Bacilli</taxon>
        <taxon>Lactobacillales</taxon>
        <taxon>Lactobacillaceae</taxon>
        <taxon>Ligilactobacillus</taxon>
    </lineage>
</organism>
<dbReference type="Pfam" id="PF08531">
    <property type="entry name" value="Bac_rhamnosid_N"/>
    <property type="match status" value="1"/>
</dbReference>
<dbReference type="AlphaFoldDB" id="A0A6F9XSB6"/>
<dbReference type="InterPro" id="IPR016007">
    <property type="entry name" value="Alpha_rhamnosid"/>
</dbReference>
<dbReference type="Gene3D" id="2.60.120.260">
    <property type="entry name" value="Galactose-binding domain-like"/>
    <property type="match status" value="2"/>
</dbReference>
<protein>
    <recommendedName>
        <fullName evidence="2">alpha-L-rhamnosidase</fullName>
        <ecNumber evidence="2">3.2.1.40</ecNumber>
    </recommendedName>
</protein>
<evidence type="ECO:0000259" key="6">
    <source>
        <dbReference type="Pfam" id="PF17389"/>
    </source>
</evidence>
<evidence type="ECO:0000259" key="4">
    <source>
        <dbReference type="Pfam" id="PF05592"/>
    </source>
</evidence>
<evidence type="ECO:0000256" key="2">
    <source>
        <dbReference type="ARBA" id="ARBA00012652"/>
    </source>
</evidence>
<dbReference type="RefSeq" id="WP_172585795.1">
    <property type="nucleotide sequence ID" value="NZ_BLAN01000053.1"/>
</dbReference>
<dbReference type="InterPro" id="IPR035398">
    <property type="entry name" value="Bac_rhamnosid_C"/>
</dbReference>
<evidence type="ECO:0000256" key="1">
    <source>
        <dbReference type="ARBA" id="ARBA00001445"/>
    </source>
</evidence>